<evidence type="ECO:0000256" key="4">
    <source>
        <dbReference type="ARBA" id="ARBA00022692"/>
    </source>
</evidence>
<keyword evidence="2 8" id="KW-0813">Transport</keyword>
<evidence type="ECO:0000256" key="9">
    <source>
        <dbReference type="RuleBase" id="RU003357"/>
    </source>
</evidence>
<sequence>MKNTYLFGILVCSLNLIADPDTTLLNEVTIIGSRMERITGSGEQISAERLLRLNQPDFTKVLRLVPGVNIRDEEGFGLRPNIGMRGTSVDRSRKITLMEDGILIAPAPYADPPAYYFPTFMRMEGVEVLKGSSQIKYGPYTIGGAINLLSTSIPDRFKASLSAAYGTFNTSQLRITAGDTKGNFSYVFDAGRWATDGFRQLDNGGNTGFERRDFMGKIRYETPSNAKIKQSIMLKFMAMTENSNETYQGLTFQDWQSNPLRRYASSQLDKLDMNHQHISLHYAIQPHKDLIITTQIYQNNTFRIWNRAASAGGQSVLNIINNQSNFTTPYQILTGLADGQIQYQSAPRTYLSNGIQSQAKYFFNFGQVKNTFSAAIRYHIDESDRRNTRSIYQMTEGKLILTQAGISGNAENQIRKAEALSGFVNYDAEFGRLLLSAGVRIEDVTLQVLDYGTQDNARTGANLKTASNSLTVLLPGVGFNYQTHSGSHLFGGIYKGFSPPGPPRLDSIRQAEAETAFNYELGYRISKDQFQFVATVFYNDYINILGSDAASTGGMGTGNMYNAGRATTLGFEFTAESDLLHLLQYNSSFQLPLRIAYTYSDSRFRETFINAGGDWGTGQINAGDLIPFINPHILTATLGLDRLDRWNFTLIARYTSAMRVRPGQGALIFPDQVTDLSQMNAVRSNWFFDLSGNYHLTPKVALTALINNLFNNLAIVSNLPQGVRTGMPFSVLAGVRFQIQ</sequence>
<keyword evidence="7 8" id="KW-0998">Cell outer membrane</keyword>
<evidence type="ECO:0000256" key="2">
    <source>
        <dbReference type="ARBA" id="ARBA00022448"/>
    </source>
</evidence>
<dbReference type="Proteomes" id="UP000286715">
    <property type="component" value="Unassembled WGS sequence"/>
</dbReference>
<dbReference type="OrthoDB" id="9758472at2"/>
<dbReference type="GO" id="GO:0033214">
    <property type="term" value="P:siderophore-iron import into cell"/>
    <property type="evidence" value="ECO:0007669"/>
    <property type="project" value="TreeGrafter"/>
</dbReference>
<keyword evidence="6 8" id="KW-0472">Membrane</keyword>
<keyword evidence="12" id="KW-0675">Receptor</keyword>
<proteinExistence type="inferred from homology"/>
<evidence type="ECO:0000256" key="1">
    <source>
        <dbReference type="ARBA" id="ARBA00004571"/>
    </source>
</evidence>
<evidence type="ECO:0000313" key="13">
    <source>
        <dbReference type="Proteomes" id="UP000286715"/>
    </source>
</evidence>
<dbReference type="Gene3D" id="2.40.170.20">
    <property type="entry name" value="TonB-dependent receptor, beta-barrel domain"/>
    <property type="match status" value="1"/>
</dbReference>
<dbReference type="InterPro" id="IPR000531">
    <property type="entry name" value="Beta-barrel_TonB"/>
</dbReference>
<dbReference type="GO" id="GO:0009279">
    <property type="term" value="C:cell outer membrane"/>
    <property type="evidence" value="ECO:0007669"/>
    <property type="project" value="UniProtKB-SubCell"/>
</dbReference>
<dbReference type="RefSeq" id="WP_124398440.1">
    <property type="nucleotide sequence ID" value="NZ_BHZE01000022.1"/>
</dbReference>
<name>A0A401XMY2_9FLAO</name>
<evidence type="ECO:0000259" key="10">
    <source>
        <dbReference type="Pfam" id="PF00593"/>
    </source>
</evidence>
<evidence type="ECO:0000256" key="6">
    <source>
        <dbReference type="ARBA" id="ARBA00023136"/>
    </source>
</evidence>
<organism evidence="12 13">
    <name type="scientific">Thermaurantimonas aggregans</name>
    <dbReference type="NCBI Taxonomy" id="2173829"/>
    <lineage>
        <taxon>Bacteria</taxon>
        <taxon>Pseudomonadati</taxon>
        <taxon>Bacteroidota</taxon>
        <taxon>Flavobacteriia</taxon>
        <taxon>Flavobacteriales</taxon>
        <taxon>Schleiferiaceae</taxon>
        <taxon>Thermaurantimonas</taxon>
    </lineage>
</organism>
<evidence type="ECO:0000313" key="12">
    <source>
        <dbReference type="EMBL" id="GCD78381.1"/>
    </source>
</evidence>
<protein>
    <submittedName>
        <fullName evidence="12">TonB-dependent receptor</fullName>
    </submittedName>
</protein>
<accession>A0A401XMY2</accession>
<evidence type="ECO:0000259" key="11">
    <source>
        <dbReference type="Pfam" id="PF07715"/>
    </source>
</evidence>
<keyword evidence="5 9" id="KW-0798">TonB box</keyword>
<evidence type="ECO:0000256" key="3">
    <source>
        <dbReference type="ARBA" id="ARBA00022452"/>
    </source>
</evidence>
<comment type="similarity">
    <text evidence="8 9">Belongs to the TonB-dependent receptor family.</text>
</comment>
<dbReference type="EMBL" id="BHZE01000022">
    <property type="protein sequence ID" value="GCD78381.1"/>
    <property type="molecule type" value="Genomic_DNA"/>
</dbReference>
<dbReference type="Gene3D" id="2.170.130.10">
    <property type="entry name" value="TonB-dependent receptor, plug domain"/>
    <property type="match status" value="1"/>
</dbReference>
<dbReference type="InterPro" id="IPR036942">
    <property type="entry name" value="Beta-barrel_TonB_sf"/>
</dbReference>
<dbReference type="PROSITE" id="PS52016">
    <property type="entry name" value="TONB_DEPENDENT_REC_3"/>
    <property type="match status" value="1"/>
</dbReference>
<gene>
    <name evidence="12" type="ORF">JCM31826_18630</name>
</gene>
<evidence type="ECO:0000256" key="8">
    <source>
        <dbReference type="PROSITE-ProRule" id="PRU01360"/>
    </source>
</evidence>
<dbReference type="InterPro" id="IPR037066">
    <property type="entry name" value="Plug_dom_sf"/>
</dbReference>
<dbReference type="AlphaFoldDB" id="A0A401XMY2"/>
<dbReference type="Pfam" id="PF07715">
    <property type="entry name" value="Plug"/>
    <property type="match status" value="1"/>
</dbReference>
<keyword evidence="3 8" id="KW-1134">Transmembrane beta strand</keyword>
<dbReference type="PANTHER" id="PTHR30442">
    <property type="entry name" value="IRON III DICITRATE TRANSPORT PROTEIN FECA"/>
    <property type="match status" value="1"/>
</dbReference>
<evidence type="ECO:0000256" key="7">
    <source>
        <dbReference type="ARBA" id="ARBA00023237"/>
    </source>
</evidence>
<keyword evidence="4 8" id="KW-0812">Transmembrane</keyword>
<dbReference type="PANTHER" id="PTHR30442:SF0">
    <property type="entry name" value="FE(3+) DICITRATE TRANSPORT PROTEIN FECA"/>
    <property type="match status" value="1"/>
</dbReference>
<keyword evidence="13" id="KW-1185">Reference proteome</keyword>
<feature type="domain" description="TonB-dependent receptor-like beta-barrel" evidence="10">
    <location>
        <begin position="244"/>
        <end position="709"/>
    </location>
</feature>
<dbReference type="Pfam" id="PF00593">
    <property type="entry name" value="TonB_dep_Rec_b-barrel"/>
    <property type="match status" value="1"/>
</dbReference>
<feature type="domain" description="TonB-dependent receptor plug" evidence="11">
    <location>
        <begin position="37"/>
        <end position="145"/>
    </location>
</feature>
<dbReference type="InterPro" id="IPR012910">
    <property type="entry name" value="Plug_dom"/>
</dbReference>
<dbReference type="InterPro" id="IPR039426">
    <property type="entry name" value="TonB-dep_rcpt-like"/>
</dbReference>
<comment type="subcellular location">
    <subcellularLocation>
        <location evidence="1 8">Cell outer membrane</location>
        <topology evidence="1 8">Multi-pass membrane protein</topology>
    </subcellularLocation>
</comment>
<dbReference type="SUPFAM" id="SSF56935">
    <property type="entry name" value="Porins"/>
    <property type="match status" value="1"/>
</dbReference>
<comment type="caution">
    <text evidence="12">The sequence shown here is derived from an EMBL/GenBank/DDBJ whole genome shotgun (WGS) entry which is preliminary data.</text>
</comment>
<evidence type="ECO:0000256" key="5">
    <source>
        <dbReference type="ARBA" id="ARBA00023077"/>
    </source>
</evidence>
<reference evidence="12 13" key="1">
    <citation type="submission" date="2018-11" db="EMBL/GenBank/DDBJ databases">
        <title>Schleiferia aggregans sp. nov., a moderately thermophilic heterotrophic bacterium isolated from microbial mats at a terrestrial hot spring.</title>
        <authorList>
            <person name="Iino T."/>
            <person name="Ohkuma M."/>
            <person name="Haruta S."/>
        </authorList>
    </citation>
    <scope>NUCLEOTIDE SEQUENCE [LARGE SCALE GENOMIC DNA]</scope>
    <source>
        <strain evidence="12 13">LA</strain>
    </source>
</reference>